<name>A0A2B7Y7P8_POLH7</name>
<reference evidence="2 3" key="1">
    <citation type="submission" date="2017-10" db="EMBL/GenBank/DDBJ databases">
        <title>Comparative genomics in systemic dimorphic fungi from Ajellomycetaceae.</title>
        <authorList>
            <person name="Munoz J.F."/>
            <person name="Mcewen J.G."/>
            <person name="Clay O.K."/>
            <person name="Cuomo C.A."/>
        </authorList>
    </citation>
    <scope>NUCLEOTIDE SEQUENCE [LARGE SCALE GENOMIC DNA]</scope>
    <source>
        <strain evidence="2 3">UAMH7299</strain>
    </source>
</reference>
<evidence type="ECO:0000313" key="3">
    <source>
        <dbReference type="Proteomes" id="UP000224634"/>
    </source>
</evidence>
<evidence type="ECO:0000256" key="1">
    <source>
        <dbReference type="SAM" id="MobiDB-lite"/>
    </source>
</evidence>
<sequence length="580" mass="63635">MFPQGFSSNFPQTTFGETDGRREVSLPYHPAFGAPFSWPSHAPTLNASDSFTVPQHAQAWPSPRPQSFGAPPQAAPPMAPRQFTPFIPMKGTQSGRSEIGFTIGYTMREVGMSNENHTGNTPGSTGNAPTFGTLDVGSISGADTMWYLAVLSLQSGDEPKFTYTEGIPGDWTVKVTFGDSVVTLEHDGSTQAALKSDVCREVLDILRARYSSWRLPDHPGPEARLGSWLWSSLLQDYCDRRQISRPVYTKYTHEKGYRLEVEVAGLSFFGSRKYYATFTEATHASAHCALHHLILGTNVPTFVNDTIAVGSTANQGASWRPINANSMPIKQNKKAGKCTRASTAPPRPARRTRRAKRTRQLSGALVNAPAPSSSSNGAPSGAASRSCPPRKAKSKPPRENANLVPIPVDQQRVIKAESSPSTPIESKPSSQELVLRTAECASQVERVEKICDFLSIAPPVYNTDPSFSPDGELKYDAVAIFPNDPFLARVGPIGQVRNISGSMNKAKEQCAAKVVDYLIEMRREDETWDEQDREKTQKIQIWERASTQAQEAADYLDRVVIERSPPFCPVKEEDELSDIS</sequence>
<gene>
    <name evidence="2" type="ORF">AJ80_05016</name>
</gene>
<feature type="compositionally biased region" description="Basic residues" evidence="1">
    <location>
        <begin position="348"/>
        <end position="359"/>
    </location>
</feature>
<feature type="region of interest" description="Disordered" evidence="1">
    <location>
        <begin position="313"/>
        <end position="430"/>
    </location>
</feature>
<feature type="region of interest" description="Disordered" evidence="1">
    <location>
        <begin position="1"/>
        <end position="20"/>
    </location>
</feature>
<dbReference type="OrthoDB" id="4180887at2759"/>
<accession>A0A2B7Y7P8</accession>
<organism evidence="2 3">
    <name type="scientific">Polytolypa hystricis (strain UAMH7299)</name>
    <dbReference type="NCBI Taxonomy" id="1447883"/>
    <lineage>
        <taxon>Eukaryota</taxon>
        <taxon>Fungi</taxon>
        <taxon>Dikarya</taxon>
        <taxon>Ascomycota</taxon>
        <taxon>Pezizomycotina</taxon>
        <taxon>Eurotiomycetes</taxon>
        <taxon>Eurotiomycetidae</taxon>
        <taxon>Onygenales</taxon>
        <taxon>Onygenales incertae sedis</taxon>
        <taxon>Polytolypa</taxon>
    </lineage>
</organism>
<feature type="region of interest" description="Disordered" evidence="1">
    <location>
        <begin position="55"/>
        <end position="76"/>
    </location>
</feature>
<feature type="compositionally biased region" description="Polar residues" evidence="1">
    <location>
        <begin position="313"/>
        <end position="329"/>
    </location>
</feature>
<dbReference type="EMBL" id="PDNA01000069">
    <property type="protein sequence ID" value="PGH16948.1"/>
    <property type="molecule type" value="Genomic_DNA"/>
</dbReference>
<feature type="compositionally biased region" description="Low complexity" evidence="1">
    <location>
        <begin position="367"/>
        <end position="384"/>
    </location>
</feature>
<evidence type="ECO:0008006" key="4">
    <source>
        <dbReference type="Google" id="ProtNLM"/>
    </source>
</evidence>
<proteinExistence type="predicted"/>
<protein>
    <recommendedName>
        <fullName evidence="4">DRBM domain-containing protein</fullName>
    </recommendedName>
</protein>
<comment type="caution">
    <text evidence="2">The sequence shown here is derived from an EMBL/GenBank/DDBJ whole genome shotgun (WGS) entry which is preliminary data.</text>
</comment>
<dbReference type="Proteomes" id="UP000224634">
    <property type="component" value="Unassembled WGS sequence"/>
</dbReference>
<evidence type="ECO:0000313" key="2">
    <source>
        <dbReference type="EMBL" id="PGH16948.1"/>
    </source>
</evidence>
<dbReference type="SUPFAM" id="SSF54768">
    <property type="entry name" value="dsRNA-binding domain-like"/>
    <property type="match status" value="1"/>
</dbReference>
<dbReference type="AlphaFoldDB" id="A0A2B7Y7P8"/>
<keyword evidence="3" id="KW-1185">Reference proteome</keyword>
<feature type="compositionally biased region" description="Polar residues" evidence="1">
    <location>
        <begin position="418"/>
        <end position="430"/>
    </location>
</feature>
<feature type="compositionally biased region" description="Polar residues" evidence="1">
    <location>
        <begin position="1"/>
        <end position="16"/>
    </location>
</feature>
<dbReference type="CDD" id="cd00048">
    <property type="entry name" value="DSRM_SF"/>
    <property type="match status" value="1"/>
</dbReference>
<dbReference type="Gene3D" id="3.30.160.20">
    <property type="match status" value="1"/>
</dbReference>